<dbReference type="EMBL" id="BAABHD010000003">
    <property type="protein sequence ID" value="GAA4447050.1"/>
    <property type="molecule type" value="Genomic_DNA"/>
</dbReference>
<proteinExistence type="predicted"/>
<keyword evidence="4 6" id="KW-1133">Transmembrane helix</keyword>
<gene>
    <name evidence="9" type="ORF">GCM10023189_02900</name>
</gene>
<comment type="subcellular location">
    <subcellularLocation>
        <location evidence="1">Cell membrane</location>
        <topology evidence="1">Multi-pass membrane protein</topology>
    </subcellularLocation>
</comment>
<evidence type="ECO:0000256" key="2">
    <source>
        <dbReference type="ARBA" id="ARBA00022475"/>
    </source>
</evidence>
<evidence type="ECO:0000256" key="3">
    <source>
        <dbReference type="ARBA" id="ARBA00022692"/>
    </source>
</evidence>
<evidence type="ECO:0000259" key="8">
    <source>
        <dbReference type="Pfam" id="PF12704"/>
    </source>
</evidence>
<keyword evidence="2" id="KW-1003">Cell membrane</keyword>
<feature type="transmembrane region" description="Helical" evidence="6">
    <location>
        <begin position="296"/>
        <end position="315"/>
    </location>
</feature>
<dbReference type="Pfam" id="PF12704">
    <property type="entry name" value="MacB_PCD"/>
    <property type="match status" value="1"/>
</dbReference>
<name>A0ABP8MCC5_9BACT</name>
<feature type="domain" description="ABC3 transporter permease C-terminal" evidence="7">
    <location>
        <begin position="301"/>
        <end position="416"/>
    </location>
</feature>
<evidence type="ECO:0000313" key="10">
    <source>
        <dbReference type="Proteomes" id="UP001501175"/>
    </source>
</evidence>
<feature type="transmembrane region" description="Helical" evidence="6">
    <location>
        <begin position="779"/>
        <end position="799"/>
    </location>
</feature>
<dbReference type="Pfam" id="PF02687">
    <property type="entry name" value="FtsX"/>
    <property type="match status" value="2"/>
</dbReference>
<protein>
    <submittedName>
        <fullName evidence="9">ABC transporter permease</fullName>
    </submittedName>
</protein>
<sequence length="816" mass="91529">MLRNYLKIALRNLMRHKSFTFINIIGLSIGLACCLAIILFIQDEFRYDAFHAKADRIYRLVNNRYSQGRDNQMAMTPPAYGPALKATFPEVEESARVLSLTNGGEILFSYEDKRFLEPDVLLADSTFFSVFSFPLTRGNPTKALAEPNTLVITESMAKRYFGDQDPLNKILNIAGELKMRVTGVMKDIPEHSHLKATCIGSFTTLKTFVSDPKRLENWTWQQFNTYIVLQENRDGKSASAGALEAKLPAFLNEKAKPELDRGDMRYTTRLQPLKDIHLYSADLEYDYAKKGNINHIYAFAVIALFALLIACFNFMNLSTARSMQRAKEVGLRKVVGADRIQLVRQFLGESVLLTLLALVVAIGIAQVWLSLFNQWMGKRLSFQEALNPTFIGSVLGATLVVGLLAGIYPAFFLSAFQPVKVLKGAVGKGSRAGYSLRKTLVVLQFTVSTILIIGTGIVFSQLKFIQKKDLGFNREQAVVLPLRGKAMREGFENIKQELLRNPNITAATACYGIPGGMFAGDGIKLPGQDKDISTNMFLVDYEYVSTLGMQVVAGRDFSRKFGTDAEEAFILNETAVQFLGWGKPENALGKEILWKEWSPKTPADSIKRGKVIGVVRDFNYKSLHQKIEPMVLHIYPADFTSLVVRARPENMAATLDFLKTKWQGLAPDWPFEYDFIDNQFAEMYRSEQIFGNLFGLFTSLSILIACLGLFGLATFMVQQRFKEIGVRKVLGASVPNLVSMLSWDFLKLVLIAIIIASPIAWWAMNQWLANFAYRVDIPWWMFVAAGTVAVLIAFLTVSYQSIRAALMNPVTSLRSE</sequence>
<dbReference type="InterPro" id="IPR050250">
    <property type="entry name" value="Macrolide_Exporter_MacB"/>
</dbReference>
<evidence type="ECO:0000256" key="5">
    <source>
        <dbReference type="ARBA" id="ARBA00023136"/>
    </source>
</evidence>
<organism evidence="9 10">
    <name type="scientific">Nibrella saemangeumensis</name>
    <dbReference type="NCBI Taxonomy" id="1084526"/>
    <lineage>
        <taxon>Bacteria</taxon>
        <taxon>Pseudomonadati</taxon>
        <taxon>Bacteroidota</taxon>
        <taxon>Cytophagia</taxon>
        <taxon>Cytophagales</taxon>
        <taxon>Spirosomataceae</taxon>
        <taxon>Nibrella</taxon>
    </lineage>
</organism>
<evidence type="ECO:0000256" key="6">
    <source>
        <dbReference type="SAM" id="Phobius"/>
    </source>
</evidence>
<evidence type="ECO:0000259" key="7">
    <source>
        <dbReference type="Pfam" id="PF02687"/>
    </source>
</evidence>
<evidence type="ECO:0000313" key="9">
    <source>
        <dbReference type="EMBL" id="GAA4447050.1"/>
    </source>
</evidence>
<feature type="transmembrane region" description="Helical" evidence="6">
    <location>
        <begin position="693"/>
        <end position="717"/>
    </location>
</feature>
<feature type="transmembrane region" description="Helical" evidence="6">
    <location>
        <begin position="745"/>
        <end position="764"/>
    </location>
</feature>
<evidence type="ECO:0000256" key="1">
    <source>
        <dbReference type="ARBA" id="ARBA00004651"/>
    </source>
</evidence>
<dbReference type="Proteomes" id="UP001501175">
    <property type="component" value="Unassembled WGS sequence"/>
</dbReference>
<dbReference type="InterPro" id="IPR003838">
    <property type="entry name" value="ABC3_permease_C"/>
</dbReference>
<comment type="caution">
    <text evidence="9">The sequence shown here is derived from an EMBL/GenBank/DDBJ whole genome shotgun (WGS) entry which is preliminary data.</text>
</comment>
<keyword evidence="5 6" id="KW-0472">Membrane</keyword>
<accession>A0ABP8MCC5</accession>
<feature type="transmembrane region" description="Helical" evidence="6">
    <location>
        <begin position="440"/>
        <end position="459"/>
    </location>
</feature>
<keyword evidence="3 6" id="KW-0812">Transmembrane</keyword>
<reference evidence="10" key="1">
    <citation type="journal article" date="2019" name="Int. J. Syst. Evol. Microbiol.">
        <title>The Global Catalogue of Microorganisms (GCM) 10K type strain sequencing project: providing services to taxonomists for standard genome sequencing and annotation.</title>
        <authorList>
            <consortium name="The Broad Institute Genomics Platform"/>
            <consortium name="The Broad Institute Genome Sequencing Center for Infectious Disease"/>
            <person name="Wu L."/>
            <person name="Ma J."/>
        </authorList>
    </citation>
    <scope>NUCLEOTIDE SEQUENCE [LARGE SCALE GENOMIC DNA]</scope>
    <source>
        <strain evidence="10">JCM 17927</strain>
    </source>
</reference>
<dbReference type="PANTHER" id="PTHR30572">
    <property type="entry name" value="MEMBRANE COMPONENT OF TRANSPORTER-RELATED"/>
    <property type="match status" value="1"/>
</dbReference>
<dbReference type="PANTHER" id="PTHR30572:SF18">
    <property type="entry name" value="ABC-TYPE MACROLIDE FAMILY EXPORT SYSTEM PERMEASE COMPONENT 2"/>
    <property type="match status" value="1"/>
</dbReference>
<feature type="transmembrane region" description="Helical" evidence="6">
    <location>
        <begin position="346"/>
        <end position="369"/>
    </location>
</feature>
<evidence type="ECO:0000256" key="4">
    <source>
        <dbReference type="ARBA" id="ARBA00022989"/>
    </source>
</evidence>
<feature type="transmembrane region" description="Helical" evidence="6">
    <location>
        <begin position="21"/>
        <end position="41"/>
    </location>
</feature>
<feature type="domain" description="ABC3 transporter permease C-terminal" evidence="7">
    <location>
        <begin position="696"/>
        <end position="809"/>
    </location>
</feature>
<keyword evidence="10" id="KW-1185">Reference proteome</keyword>
<dbReference type="PROSITE" id="PS51257">
    <property type="entry name" value="PROKAR_LIPOPROTEIN"/>
    <property type="match status" value="1"/>
</dbReference>
<dbReference type="InterPro" id="IPR025857">
    <property type="entry name" value="MacB_PCD"/>
</dbReference>
<feature type="domain" description="MacB-like periplasmic core" evidence="8">
    <location>
        <begin position="20"/>
        <end position="238"/>
    </location>
</feature>
<dbReference type="RefSeq" id="WP_345239876.1">
    <property type="nucleotide sequence ID" value="NZ_BAABHD010000003.1"/>
</dbReference>
<feature type="transmembrane region" description="Helical" evidence="6">
    <location>
        <begin position="389"/>
        <end position="413"/>
    </location>
</feature>